<dbReference type="Proteomes" id="UP000000763">
    <property type="component" value="Chromosome 4"/>
</dbReference>
<reference evidence="5" key="2">
    <citation type="journal article" date="2005" name="Nature">
        <title>The map-based sequence of the rice genome.</title>
        <authorList>
            <consortium name="International rice genome sequencing project (IRGSP)"/>
            <person name="Matsumoto T."/>
            <person name="Wu J."/>
            <person name="Kanamori H."/>
            <person name="Katayose Y."/>
            <person name="Fujisawa M."/>
            <person name="Namiki N."/>
            <person name="Mizuno H."/>
            <person name="Yamamoto K."/>
            <person name="Antonio B.A."/>
            <person name="Baba T."/>
            <person name="Sakata K."/>
            <person name="Nagamura Y."/>
            <person name="Aoki H."/>
            <person name="Arikawa K."/>
            <person name="Arita K."/>
            <person name="Bito T."/>
            <person name="Chiden Y."/>
            <person name="Fujitsuka N."/>
            <person name="Fukunaka R."/>
            <person name="Hamada M."/>
            <person name="Harada C."/>
            <person name="Hayashi A."/>
            <person name="Hijishita S."/>
            <person name="Honda M."/>
            <person name="Hosokawa S."/>
            <person name="Ichikawa Y."/>
            <person name="Idonuma A."/>
            <person name="Iijima M."/>
            <person name="Ikeda M."/>
            <person name="Ikeno M."/>
            <person name="Ito K."/>
            <person name="Ito S."/>
            <person name="Ito T."/>
            <person name="Ito Y."/>
            <person name="Ito Y."/>
            <person name="Iwabuchi A."/>
            <person name="Kamiya K."/>
            <person name="Karasawa W."/>
            <person name="Kurita K."/>
            <person name="Katagiri S."/>
            <person name="Kikuta A."/>
            <person name="Kobayashi H."/>
            <person name="Kobayashi N."/>
            <person name="Machita K."/>
            <person name="Maehara T."/>
            <person name="Masukawa M."/>
            <person name="Mizubayashi T."/>
            <person name="Mukai Y."/>
            <person name="Nagasaki H."/>
            <person name="Nagata Y."/>
            <person name="Naito S."/>
            <person name="Nakashima M."/>
            <person name="Nakama Y."/>
            <person name="Nakamichi Y."/>
            <person name="Nakamura M."/>
            <person name="Meguro A."/>
            <person name="Negishi M."/>
            <person name="Ohta I."/>
            <person name="Ohta T."/>
            <person name="Okamoto M."/>
            <person name="Ono N."/>
            <person name="Saji S."/>
            <person name="Sakaguchi M."/>
            <person name="Sakai K."/>
            <person name="Shibata M."/>
            <person name="Shimokawa T."/>
            <person name="Song J."/>
            <person name="Takazaki Y."/>
            <person name="Terasawa K."/>
            <person name="Tsugane M."/>
            <person name="Tsuji K."/>
            <person name="Ueda S."/>
            <person name="Waki K."/>
            <person name="Yamagata H."/>
            <person name="Yamamoto M."/>
            <person name="Yamamoto S."/>
            <person name="Yamane H."/>
            <person name="Yoshiki S."/>
            <person name="Yoshihara R."/>
            <person name="Yukawa K."/>
            <person name="Zhong H."/>
            <person name="Yano M."/>
            <person name="Yuan Q."/>
            <person name="Ouyang S."/>
            <person name="Liu J."/>
            <person name="Jones K.M."/>
            <person name="Gansberger K."/>
            <person name="Moffat K."/>
            <person name="Hill J."/>
            <person name="Bera J."/>
            <person name="Fadrosh D."/>
            <person name="Jin S."/>
            <person name="Johri S."/>
            <person name="Kim M."/>
            <person name="Overton L."/>
            <person name="Reardon M."/>
            <person name="Tsitrin T."/>
            <person name="Vuong H."/>
            <person name="Weaver B."/>
            <person name="Ciecko A."/>
            <person name="Tallon L."/>
            <person name="Jackson J."/>
            <person name="Pai G."/>
            <person name="Aken S.V."/>
            <person name="Utterback T."/>
            <person name="Reidmuller S."/>
            <person name="Feldblyum T."/>
            <person name="Hsiao J."/>
            <person name="Zismann V."/>
            <person name="Iobst S."/>
            <person name="de Vazeille A.R."/>
            <person name="Buell C.R."/>
            <person name="Ying K."/>
            <person name="Li Y."/>
            <person name="Lu T."/>
            <person name="Huang Y."/>
            <person name="Zhao Q."/>
            <person name="Feng Q."/>
            <person name="Zhang L."/>
            <person name="Zhu J."/>
            <person name="Weng Q."/>
            <person name="Mu J."/>
            <person name="Lu Y."/>
            <person name="Fan D."/>
            <person name="Liu Y."/>
            <person name="Guan J."/>
            <person name="Zhang Y."/>
            <person name="Yu S."/>
            <person name="Liu X."/>
            <person name="Zhang Y."/>
            <person name="Hong G."/>
            <person name="Han B."/>
            <person name="Choisne N."/>
            <person name="Demange N."/>
            <person name="Orjeda G."/>
            <person name="Samain S."/>
            <person name="Cattolico L."/>
            <person name="Pelletier E."/>
            <person name="Couloux A."/>
            <person name="Segurens B."/>
            <person name="Wincker P."/>
            <person name="D'Hont A."/>
            <person name="Scarpelli C."/>
            <person name="Weissenbach J."/>
            <person name="Salanoubat M."/>
            <person name="Quetier F."/>
            <person name="Yu Y."/>
            <person name="Kim H.R."/>
            <person name="Rambo T."/>
            <person name="Currie J."/>
            <person name="Collura K."/>
            <person name="Luo M."/>
            <person name="Yang T."/>
            <person name="Ammiraju J.S.S."/>
            <person name="Engler F."/>
            <person name="Soderlund C."/>
            <person name="Wing R.A."/>
            <person name="Palmer L.E."/>
            <person name="de la Bastide M."/>
            <person name="Spiegel L."/>
            <person name="Nascimento L."/>
            <person name="Zutavern T."/>
            <person name="O'Shaughnessy A."/>
            <person name="Dike S."/>
            <person name="Dedhia N."/>
            <person name="Preston R."/>
            <person name="Balija V."/>
            <person name="McCombie W.R."/>
            <person name="Chow T."/>
            <person name="Chen H."/>
            <person name="Chung M."/>
            <person name="Chen C."/>
            <person name="Shaw J."/>
            <person name="Wu H."/>
            <person name="Hsiao K."/>
            <person name="Chao Y."/>
            <person name="Chu M."/>
            <person name="Cheng C."/>
            <person name="Hour A."/>
            <person name="Lee P."/>
            <person name="Lin S."/>
            <person name="Lin Y."/>
            <person name="Liou J."/>
            <person name="Liu S."/>
            <person name="Hsing Y."/>
            <person name="Raghuvanshi S."/>
            <person name="Mohanty A."/>
            <person name="Bharti A.K."/>
            <person name="Gaur A."/>
            <person name="Gupta V."/>
            <person name="Kumar D."/>
            <person name="Ravi V."/>
            <person name="Vij S."/>
            <person name="Kapur A."/>
            <person name="Khurana P."/>
            <person name="Khurana P."/>
            <person name="Khurana J.P."/>
            <person name="Tyagi A.K."/>
            <person name="Gaikwad K."/>
            <person name="Singh A."/>
            <person name="Dalal V."/>
            <person name="Srivastava S."/>
            <person name="Dixit A."/>
            <person name="Pal A.K."/>
            <person name="Ghazi I.A."/>
            <person name="Yadav M."/>
            <person name="Pandit A."/>
            <person name="Bhargava A."/>
            <person name="Sureshbabu K."/>
            <person name="Batra K."/>
            <person name="Sharma T.R."/>
            <person name="Mohapatra T."/>
            <person name="Singh N.K."/>
            <person name="Messing J."/>
            <person name="Nelson A.B."/>
            <person name="Fuks G."/>
            <person name="Kavchok S."/>
            <person name="Keizer G."/>
            <person name="Linton E."/>
            <person name="Llaca V."/>
            <person name="Song R."/>
            <person name="Tanyolac B."/>
            <person name="Young S."/>
            <person name="Ho-Il K."/>
            <person name="Hahn J.H."/>
            <person name="Sangsakoo G."/>
            <person name="Vanavichit A."/>
            <person name="de Mattos Luiz.A.T."/>
            <person name="Zimmer P.D."/>
            <person name="Malone G."/>
            <person name="Dellagostin O."/>
            <person name="de Oliveira A.C."/>
            <person name="Bevan M."/>
            <person name="Bancroft I."/>
            <person name="Minx P."/>
            <person name="Cordum H."/>
            <person name="Wilson R."/>
            <person name="Cheng Z."/>
            <person name="Jin W."/>
            <person name="Jiang J."/>
            <person name="Leong S.A."/>
            <person name="Iwama H."/>
            <person name="Gojobori T."/>
            <person name="Itoh T."/>
            <person name="Niimura Y."/>
            <person name="Fujii Y."/>
            <person name="Habara T."/>
            <person name="Sakai H."/>
            <person name="Sato Y."/>
            <person name="Wilson G."/>
            <person name="Kumar K."/>
            <person name="McCouch S."/>
            <person name="Juretic N."/>
            <person name="Hoen D."/>
            <person name="Wright S."/>
            <person name="Bruskiewich R."/>
            <person name="Bureau T."/>
            <person name="Miyao A."/>
            <person name="Hirochika H."/>
            <person name="Nishikawa T."/>
            <person name="Kadowaki K."/>
            <person name="Sugiura M."/>
            <person name="Burr B."/>
            <person name="Sasaki T."/>
        </authorList>
    </citation>
    <scope>NUCLEOTIDE SEQUENCE [LARGE SCALE GENOMIC DNA]</scope>
    <source>
        <strain evidence="5">cv. Nipponbare</strain>
    </source>
</reference>
<dbReference type="InterPro" id="IPR036047">
    <property type="entry name" value="F-box-like_dom_sf"/>
</dbReference>
<dbReference type="PANTHER" id="PTHR35545:SF26">
    <property type="entry name" value="F-BOX DOMAIN-CONTAINING PROTEIN"/>
    <property type="match status" value="1"/>
</dbReference>
<dbReference type="SUPFAM" id="SSF81383">
    <property type="entry name" value="F-box domain"/>
    <property type="match status" value="1"/>
</dbReference>
<dbReference type="InterPro" id="IPR055357">
    <property type="entry name" value="LRR_At1g61320_AtMIF1"/>
</dbReference>
<accession>Q7X7X2</accession>
<dbReference type="OrthoDB" id="690385at2759"/>
<dbReference type="EMBL" id="AL607003">
    <property type="protein sequence ID" value="CAE04599.2"/>
    <property type="molecule type" value="Genomic_DNA"/>
</dbReference>
<dbReference type="AlphaFoldDB" id="Q7XMI3"/>
<feature type="region of interest" description="Disordered" evidence="1">
    <location>
        <begin position="502"/>
        <end position="521"/>
    </location>
</feature>
<dbReference type="PROSITE" id="PS50181">
    <property type="entry name" value="FBOX"/>
    <property type="match status" value="1"/>
</dbReference>
<dbReference type="InterPro" id="IPR032675">
    <property type="entry name" value="LRR_dom_sf"/>
</dbReference>
<evidence type="ECO:0000313" key="4">
    <source>
        <dbReference type="EMBL" id="CAE04599.2"/>
    </source>
</evidence>
<dbReference type="EMBL" id="AL731623">
    <property type="protein sequence ID" value="CAD40685.1"/>
    <property type="molecule type" value="Genomic_DNA"/>
</dbReference>
<reference evidence="4" key="1">
    <citation type="journal article" date="2002" name="Nature">
        <title>Sequence and analysis of rice chromosome 4.</title>
        <authorList>
            <person name="Feng Q."/>
            <person name="Zhang Y."/>
            <person name="Hao P."/>
            <person name="Wang S."/>
            <person name="Fu G."/>
            <person name="Huang Y."/>
            <person name="Li Y."/>
            <person name="Zhu J."/>
            <person name="Liu Y."/>
            <person name="Hu X."/>
            <person name="Jia P."/>
            <person name="Zhang Y."/>
            <person name="Zhao Q."/>
            <person name="Ying K."/>
            <person name="Yu S."/>
            <person name="Tang Y."/>
            <person name="Weng Q."/>
            <person name="Zhang L."/>
            <person name="Lu Y."/>
            <person name="Mu J."/>
            <person name="Lu Y."/>
            <person name="Zhang L.S."/>
            <person name="Yu Z."/>
            <person name="Fan D."/>
            <person name="Liu X."/>
            <person name="Lu T."/>
            <person name="Li C."/>
            <person name="Wu Y."/>
            <person name="Sun T."/>
            <person name="Lei H."/>
            <person name="Li T."/>
            <person name="Hu H."/>
            <person name="Guan J."/>
            <person name="Wu M."/>
            <person name="Zhang R."/>
            <person name="Zhou B."/>
            <person name="Chen Z."/>
            <person name="Chen L."/>
            <person name="Jin Z."/>
            <person name="Wang R."/>
            <person name="Yin H."/>
            <person name="Cai Z."/>
            <person name="Ren S."/>
            <person name="Lv G."/>
            <person name="Gu W."/>
            <person name="Zhu G."/>
            <person name="Tu Y."/>
            <person name="Jia J."/>
            <person name="Zhang Y."/>
            <person name="Chen J."/>
            <person name="Kang H."/>
            <person name="Chen X."/>
            <person name="Shao C."/>
            <person name="Sun Y."/>
            <person name="Hu Q."/>
            <person name="Zhang X."/>
            <person name="Zhang W."/>
            <person name="Wang L."/>
            <person name="Ding C."/>
            <person name="Sheng H."/>
            <person name="Gu J."/>
            <person name="Chen S."/>
            <person name="Ni L."/>
            <person name="Zhu F."/>
            <person name="Chen W."/>
            <person name="Lan L."/>
            <person name="Lai Y."/>
            <person name="Cheng Z."/>
            <person name="Gu M."/>
            <person name="Jiang J."/>
            <person name="Li J."/>
            <person name="Hong G."/>
            <person name="Xue Y."/>
            <person name="Han B."/>
        </authorList>
    </citation>
    <scope>NUCLEOTIDE SEQUENCE</scope>
</reference>
<name>Q7XMI3_ORYSJ</name>
<sequence>MAAPAGNVETPPRRRVRRRIAAAAADDGGEVDDDGLSVLPDELLLVILGRLDTRTALAAAALSRRLDRLAREIPALVFSVRDVLPPRYHACVRAHGDAAGADARKLDAAIGRCERRAIRGFADCVSAFMEPRVAVAPRRARSLRLEFFAARSTGFVEDLIAMAVGAWGVEDLDITVVKPALVEQGPCYAFCFPDHRLSAESLRSRIRSLAVSNCFLPPPSELRHYAALTKLVLQDTHPRTPLAFYRQVLDACPRLRALHLRRCGAPWYAALVVDGMPELRELVVDGCGFHTVDLRAAPALERVACVDGPVALAFGGAPRLARLSLTYALDDRLVLVRNWRLSGLLGDAPAMAELLVRFTGEPKWMTSGPLRSPLPGLRRLVVADMPSNWDVSWPRVILEAAPCLEVLHIHVQEEEDDAGTTAAAAAEIPWPPAESARHERLAELAVVGFAETRGQVGFVRHVVEACVALRRVVLVRRGRVVVGSEGRYWDWKLVAAEAAAPREGEVGGGGGDGERPTAAAEWSEVEKMVIRSQVKSASRPDVEVFIG</sequence>
<feature type="domain" description="F-box" evidence="2">
    <location>
        <begin position="33"/>
        <end position="81"/>
    </location>
</feature>
<reference evidence="5" key="3">
    <citation type="journal article" date="2008" name="Nucleic Acids Res.">
        <title>The rice annotation project database (RAP-DB): 2008 update.</title>
        <authorList>
            <consortium name="The rice annotation project (RAP)"/>
        </authorList>
    </citation>
    <scope>GENOME REANNOTATION</scope>
    <source>
        <strain evidence="5">cv. Nipponbare</strain>
    </source>
</reference>
<protein>
    <submittedName>
        <fullName evidence="3">OSJNBa0083D01.2 protein</fullName>
    </submittedName>
    <submittedName>
        <fullName evidence="4">OSJNBb0006N15.16 protein</fullName>
    </submittedName>
</protein>
<gene>
    <name evidence="3" type="ORF">OSJNBa0083D01.2</name>
    <name evidence="4" type="ORF">OSJNBb0006N15.16</name>
</gene>
<dbReference type="InterPro" id="IPR001810">
    <property type="entry name" value="F-box_dom"/>
</dbReference>
<evidence type="ECO:0000259" key="2">
    <source>
        <dbReference type="PROSITE" id="PS50181"/>
    </source>
</evidence>
<dbReference type="Gene3D" id="1.20.1280.50">
    <property type="match status" value="1"/>
</dbReference>
<accession>Q7XMI3</accession>
<dbReference type="SUPFAM" id="SSF52047">
    <property type="entry name" value="RNI-like"/>
    <property type="match status" value="1"/>
</dbReference>
<evidence type="ECO:0000313" key="5">
    <source>
        <dbReference type="Proteomes" id="UP000000763"/>
    </source>
</evidence>
<evidence type="ECO:0000256" key="1">
    <source>
        <dbReference type="SAM" id="MobiDB-lite"/>
    </source>
</evidence>
<evidence type="ECO:0000313" key="3">
    <source>
        <dbReference type="EMBL" id="CAD40685.1"/>
    </source>
</evidence>
<proteinExistence type="predicted"/>
<dbReference type="PANTHER" id="PTHR35545">
    <property type="entry name" value="F-BOX DOMAIN-CONTAINING PROTEIN"/>
    <property type="match status" value="1"/>
</dbReference>
<organism evidence="4 5">
    <name type="scientific">Oryza sativa subsp. japonica</name>
    <name type="common">Rice</name>
    <dbReference type="NCBI Taxonomy" id="39947"/>
    <lineage>
        <taxon>Eukaryota</taxon>
        <taxon>Viridiplantae</taxon>
        <taxon>Streptophyta</taxon>
        <taxon>Embryophyta</taxon>
        <taxon>Tracheophyta</taxon>
        <taxon>Spermatophyta</taxon>
        <taxon>Magnoliopsida</taxon>
        <taxon>Liliopsida</taxon>
        <taxon>Poales</taxon>
        <taxon>Poaceae</taxon>
        <taxon>BOP clade</taxon>
        <taxon>Oryzoideae</taxon>
        <taxon>Oryzeae</taxon>
        <taxon>Oryzinae</taxon>
        <taxon>Oryza</taxon>
        <taxon>Oryza sativa</taxon>
    </lineage>
</organism>
<dbReference type="Pfam" id="PF23622">
    <property type="entry name" value="LRR_At1g61320_AtMIF1"/>
    <property type="match status" value="1"/>
</dbReference>
<dbReference type="Gene3D" id="3.80.10.10">
    <property type="entry name" value="Ribonuclease Inhibitor"/>
    <property type="match status" value="1"/>
</dbReference>